<dbReference type="GO" id="GO:0006357">
    <property type="term" value="P:regulation of transcription by RNA polymerase II"/>
    <property type="evidence" value="ECO:0007669"/>
    <property type="project" value="TreeGrafter"/>
</dbReference>
<dbReference type="PANTHER" id="PTHR30005">
    <property type="entry name" value="EXOPOLYPHOSPHATASE"/>
    <property type="match status" value="1"/>
</dbReference>
<dbReference type="Gene3D" id="3.30.420.150">
    <property type="entry name" value="Exopolyphosphatase. Domain 2"/>
    <property type="match status" value="1"/>
</dbReference>
<organism evidence="4 5">
    <name type="scientific">Paenibacillus macerans</name>
    <name type="common">Bacillus macerans</name>
    <dbReference type="NCBI Taxonomy" id="44252"/>
    <lineage>
        <taxon>Bacteria</taxon>
        <taxon>Bacillati</taxon>
        <taxon>Bacillota</taxon>
        <taxon>Bacilli</taxon>
        <taxon>Bacillales</taxon>
        <taxon>Paenibacillaceae</taxon>
        <taxon>Paenibacillus</taxon>
    </lineage>
</organism>
<accession>A0A090ZIN3</accession>
<comment type="similarity">
    <text evidence="1">Belongs to the GppA/Ppx family.</text>
</comment>
<dbReference type="PATRIC" id="fig|44252.3.peg.806"/>
<dbReference type="Gene3D" id="3.30.420.40">
    <property type="match status" value="1"/>
</dbReference>
<dbReference type="PANTHER" id="PTHR30005:SF0">
    <property type="entry name" value="RETROGRADE REGULATION PROTEIN 2"/>
    <property type="match status" value="1"/>
</dbReference>
<dbReference type="CDD" id="cd24052">
    <property type="entry name" value="ASKHA_NBD_HpPPX-GppA-like"/>
    <property type="match status" value="1"/>
</dbReference>
<name>A0A090ZIN3_PAEMA</name>
<dbReference type="RefSeq" id="WP_036620730.1">
    <property type="nucleotide sequence ID" value="NZ_BGML01000005.1"/>
</dbReference>
<proteinExistence type="inferred from homology"/>
<comment type="caution">
    <text evidence="4">The sequence shown here is derived from an EMBL/GenBank/DDBJ whole genome shotgun (WGS) entry which is preliminary data.</text>
</comment>
<dbReference type="Gene3D" id="1.10.3210.10">
    <property type="entry name" value="Hypothetical protein af1432"/>
    <property type="match status" value="1"/>
</dbReference>
<evidence type="ECO:0000259" key="2">
    <source>
        <dbReference type="Pfam" id="PF02541"/>
    </source>
</evidence>
<dbReference type="AlphaFoldDB" id="A0A090ZIN3"/>
<feature type="domain" description="Ppx/GppA phosphatase N-terminal" evidence="2">
    <location>
        <begin position="28"/>
        <end position="307"/>
    </location>
</feature>
<evidence type="ECO:0000256" key="1">
    <source>
        <dbReference type="ARBA" id="ARBA00007125"/>
    </source>
</evidence>
<dbReference type="Proteomes" id="UP000029278">
    <property type="component" value="Unassembled WGS sequence"/>
</dbReference>
<evidence type="ECO:0000313" key="5">
    <source>
        <dbReference type="Proteomes" id="UP000029278"/>
    </source>
</evidence>
<sequence length="514" mass="56143">MKNSHMTIGIIDIGSNSIRLAIYEATPQGEYRLIQEIKESARLSEKMNSGGAMERKDVLSIVPILEQFREICDVYGCRQIRVAATAAIRNAANAGEIAELLTRHTGLKIEILTGEQEAYFGFLGVAGAMAEEDGFIIDIGGGSTEITLFRARKLLHSISLPLGAVNAQVKFGNGKEPWTAENAANLAAEIERVLSGHPWMAAHPGLPLIGLGGTIRTLGKLDQRRRKYPLRLAHYYRLAPESIRHYAETLPFMPLEKRKRLDGLSKARADIIAPGLIILQTVFARIGADCCLISGAGLREGLLQDALGLQVPAASEVLALQSRGLLAFHNQSPRAHFQQVSLYAVRLHDLLLGAPATGGAKTRQIAAAAAMLYKIGGAVRYHQYDKHTLYWLTQAPLGALTHREAVICGYAADYPANHGKKMNLENYRELLAEGDEILIQKLGAIVEAAVALDASETQNVELLKAGATSGALLLTLKCRSQAYLEIRQLETAAKSFKKAWELRLEWEVRSSSTR</sequence>
<dbReference type="SUPFAM" id="SSF109604">
    <property type="entry name" value="HD-domain/PDEase-like"/>
    <property type="match status" value="1"/>
</dbReference>
<keyword evidence="5" id="KW-1185">Reference proteome</keyword>
<dbReference type="EMBL" id="JMQA01000012">
    <property type="protein sequence ID" value="KFN11199.1"/>
    <property type="molecule type" value="Genomic_DNA"/>
</dbReference>
<evidence type="ECO:0000313" key="4">
    <source>
        <dbReference type="EMBL" id="KFN11199.1"/>
    </source>
</evidence>
<dbReference type="GeneID" id="77012092"/>
<feature type="domain" description="Ppx/GppA phosphatase C-terminal" evidence="3">
    <location>
        <begin position="336"/>
        <end position="491"/>
    </location>
</feature>
<dbReference type="InterPro" id="IPR043129">
    <property type="entry name" value="ATPase_NBD"/>
</dbReference>
<dbReference type="Pfam" id="PF21447">
    <property type="entry name" value="Ppx-GppA_III"/>
    <property type="match status" value="1"/>
</dbReference>
<dbReference type="Pfam" id="PF02541">
    <property type="entry name" value="Ppx-GppA"/>
    <property type="match status" value="1"/>
</dbReference>
<dbReference type="InterPro" id="IPR048950">
    <property type="entry name" value="Ppx_GppA_C"/>
</dbReference>
<dbReference type="HOGENOM" id="CLU_025908_4_2_9"/>
<gene>
    <name evidence="4" type="ORF">DJ90_2451</name>
</gene>
<dbReference type="InterPro" id="IPR050273">
    <property type="entry name" value="GppA/Ppx_hydrolase"/>
</dbReference>
<dbReference type="OrthoDB" id="9807195at2"/>
<evidence type="ECO:0000259" key="3">
    <source>
        <dbReference type="Pfam" id="PF21447"/>
    </source>
</evidence>
<dbReference type="InterPro" id="IPR003695">
    <property type="entry name" value="Ppx_GppA_N"/>
</dbReference>
<dbReference type="SUPFAM" id="SSF53067">
    <property type="entry name" value="Actin-like ATPase domain"/>
    <property type="match status" value="2"/>
</dbReference>
<protein>
    <submittedName>
        <fullName evidence="4">Ppx/GppA phosphatase family protein</fullName>
    </submittedName>
</protein>
<reference evidence="4 5" key="1">
    <citation type="submission" date="2014-04" db="EMBL/GenBank/DDBJ databases">
        <authorList>
            <person name="Bishop-Lilly K.A."/>
            <person name="Broomall S.M."/>
            <person name="Chain P.S."/>
            <person name="Chertkov O."/>
            <person name="Coyne S.R."/>
            <person name="Daligault H.E."/>
            <person name="Davenport K.W."/>
            <person name="Erkkila T."/>
            <person name="Frey K.G."/>
            <person name="Gibbons H.S."/>
            <person name="Gu W."/>
            <person name="Jaissle J."/>
            <person name="Johnson S.L."/>
            <person name="Koroleva G.I."/>
            <person name="Ladner J.T."/>
            <person name="Lo C.-C."/>
            <person name="Minogue T.D."/>
            <person name="Munk C."/>
            <person name="Palacios G.F."/>
            <person name="Redden C.L."/>
            <person name="Rosenzweig C.N."/>
            <person name="Scholz M.B."/>
            <person name="Teshima H."/>
            <person name="Xu Y."/>
        </authorList>
    </citation>
    <scope>NUCLEOTIDE SEQUENCE [LARGE SCALE GENOMIC DNA]</scope>
    <source>
        <strain evidence="4 5">8244</strain>
    </source>
</reference>
<dbReference type="STRING" id="44252.DJ90_2451"/>